<organism evidence="2 3">
    <name type="scientific">Panagrolaimus superbus</name>
    <dbReference type="NCBI Taxonomy" id="310955"/>
    <lineage>
        <taxon>Eukaryota</taxon>
        <taxon>Metazoa</taxon>
        <taxon>Ecdysozoa</taxon>
        <taxon>Nematoda</taxon>
        <taxon>Chromadorea</taxon>
        <taxon>Rhabditida</taxon>
        <taxon>Tylenchina</taxon>
        <taxon>Panagrolaimomorpha</taxon>
        <taxon>Panagrolaimoidea</taxon>
        <taxon>Panagrolaimidae</taxon>
        <taxon>Panagrolaimus</taxon>
    </lineage>
</organism>
<reference evidence="3" key="1">
    <citation type="submission" date="2022-11" db="UniProtKB">
        <authorList>
            <consortium name="WormBaseParasite"/>
        </authorList>
    </citation>
    <scope>IDENTIFICATION</scope>
</reference>
<accession>A0A914YEC5</accession>
<feature type="region of interest" description="Disordered" evidence="1">
    <location>
        <begin position="18"/>
        <end position="40"/>
    </location>
</feature>
<keyword evidence="2" id="KW-1185">Reference proteome</keyword>
<dbReference type="Proteomes" id="UP000887577">
    <property type="component" value="Unplaced"/>
</dbReference>
<sequence length="150" mass="17470">MAGIVMAYNVTEQHVDTDVEDENNVLTHNSSPQGSEESALNENSVKDFFHVDSDRLYFTGNDKSKGSRIWIQTAADPTKYNLYVFDEKKDGDDYYKCIQCTRYAHRNHIPSIIKVSQLGNENLQIWEKKNHYPSCNHDKSYIEKIQKKYQ</sequence>
<evidence type="ECO:0000313" key="3">
    <source>
        <dbReference type="WBParaSite" id="PSU_v2.g17796.t1"/>
    </source>
</evidence>
<evidence type="ECO:0000313" key="2">
    <source>
        <dbReference type="Proteomes" id="UP000887577"/>
    </source>
</evidence>
<name>A0A914YEC5_9BILA</name>
<proteinExistence type="predicted"/>
<evidence type="ECO:0000256" key="1">
    <source>
        <dbReference type="SAM" id="MobiDB-lite"/>
    </source>
</evidence>
<dbReference type="AlphaFoldDB" id="A0A914YEC5"/>
<feature type="compositionally biased region" description="Polar residues" evidence="1">
    <location>
        <begin position="24"/>
        <end position="40"/>
    </location>
</feature>
<dbReference type="WBParaSite" id="PSU_v2.g17796.t1">
    <property type="protein sequence ID" value="PSU_v2.g17796.t1"/>
    <property type="gene ID" value="PSU_v2.g17796"/>
</dbReference>
<protein>
    <submittedName>
        <fullName evidence="3">Uncharacterized protein</fullName>
    </submittedName>
</protein>